<dbReference type="Pfam" id="PF01627">
    <property type="entry name" value="Hpt"/>
    <property type="match status" value="1"/>
</dbReference>
<reference evidence="4 5" key="1">
    <citation type="submission" date="2017-02" db="EMBL/GenBank/DDBJ databases">
        <title>Blood Disease Bacterium A2-HR MARDI.</title>
        <authorList>
            <person name="Badrun R."/>
            <person name="Abu Bakar N."/>
            <person name="Laboh R."/>
        </authorList>
    </citation>
    <scope>NUCLEOTIDE SEQUENCE [LARGE SCALE GENOMIC DNA]</scope>
    <source>
        <strain evidence="4 5">A2-HR MARDI</strain>
        <plasmid evidence="5">Plasmid</plasmid>
    </source>
</reference>
<dbReference type="SMART" id="SM00073">
    <property type="entry name" value="HPT"/>
    <property type="match status" value="1"/>
</dbReference>
<dbReference type="InterPro" id="IPR008207">
    <property type="entry name" value="Sig_transdc_His_kin_Hpt_dom"/>
</dbReference>
<keyword evidence="4" id="KW-0614">Plasmid</keyword>
<dbReference type="Proteomes" id="UP000189628">
    <property type="component" value="Plasmid unnamed"/>
</dbReference>
<name>A0A1U9VQ80_9RALS</name>
<dbReference type="GO" id="GO:0000160">
    <property type="term" value="P:phosphorelay signal transduction system"/>
    <property type="evidence" value="ECO:0007669"/>
    <property type="project" value="UniProtKB-KW"/>
</dbReference>
<evidence type="ECO:0000259" key="3">
    <source>
        <dbReference type="PROSITE" id="PS50894"/>
    </source>
</evidence>
<keyword evidence="1" id="KW-0902">Two-component regulatory system</keyword>
<dbReference type="CDD" id="cd00088">
    <property type="entry name" value="HPT"/>
    <property type="match status" value="1"/>
</dbReference>
<keyword evidence="2" id="KW-0597">Phosphoprotein</keyword>
<dbReference type="SUPFAM" id="SSF47226">
    <property type="entry name" value="Histidine-containing phosphotransfer domain, HPT domain"/>
    <property type="match status" value="1"/>
</dbReference>
<accession>A0A1U9VQ80</accession>
<dbReference type="Gene3D" id="1.20.120.160">
    <property type="entry name" value="HPT domain"/>
    <property type="match status" value="1"/>
</dbReference>
<dbReference type="InterPro" id="IPR036641">
    <property type="entry name" value="HPT_dom_sf"/>
</dbReference>
<sequence>MRRPDAAGPESEPSHGSGRYRRAKCVVYRYVSRPRTMQPRHPATTPIESPPRAGACPAIADILPAQIVITLTELLDADLRQWRDLIDLFCHTVTQDLANLEAAIARGAVADIATAAHRIVGSARMLGHAPIGDAAHAVERIVQSDDNGRARPADLQYAFVGLRMQIDAFRQRACRCAWPDAGVPG</sequence>
<proteinExistence type="predicted"/>
<organism evidence="4 5">
    <name type="scientific">blood disease bacterium A2-HR MARDI</name>
    <dbReference type="NCBI Taxonomy" id="1944648"/>
    <lineage>
        <taxon>Bacteria</taxon>
        <taxon>Pseudomonadati</taxon>
        <taxon>Pseudomonadota</taxon>
        <taxon>Betaproteobacteria</taxon>
        <taxon>Burkholderiales</taxon>
        <taxon>Burkholderiaceae</taxon>
        <taxon>Ralstonia</taxon>
        <taxon>Ralstonia solanacearum species complex</taxon>
    </lineage>
</organism>
<geneLocation type="plasmid" evidence="4">
    <name>unnamed</name>
</geneLocation>
<dbReference type="GO" id="GO:0004672">
    <property type="term" value="F:protein kinase activity"/>
    <property type="evidence" value="ECO:0007669"/>
    <property type="project" value="UniProtKB-ARBA"/>
</dbReference>
<dbReference type="AlphaFoldDB" id="A0A1U9VQ80"/>
<dbReference type="EMBL" id="CP019912">
    <property type="protein sequence ID" value="AQW32840.1"/>
    <property type="molecule type" value="Genomic_DNA"/>
</dbReference>
<gene>
    <name evidence="4" type="ORF">B0B51_22115</name>
</gene>
<protein>
    <submittedName>
        <fullName evidence="4">Hpt domain-containing protein</fullName>
    </submittedName>
</protein>
<dbReference type="PROSITE" id="PS50894">
    <property type="entry name" value="HPT"/>
    <property type="match status" value="1"/>
</dbReference>
<feature type="domain" description="HPt" evidence="3">
    <location>
        <begin position="78"/>
        <end position="169"/>
    </location>
</feature>
<evidence type="ECO:0000313" key="4">
    <source>
        <dbReference type="EMBL" id="AQW32840.1"/>
    </source>
</evidence>
<evidence type="ECO:0000313" key="5">
    <source>
        <dbReference type="Proteomes" id="UP000189628"/>
    </source>
</evidence>
<evidence type="ECO:0000256" key="2">
    <source>
        <dbReference type="PROSITE-ProRule" id="PRU00110"/>
    </source>
</evidence>
<evidence type="ECO:0000256" key="1">
    <source>
        <dbReference type="ARBA" id="ARBA00023012"/>
    </source>
</evidence>
<feature type="modified residue" description="Phosphohistidine" evidence="2">
    <location>
        <position position="117"/>
    </location>
</feature>